<sequence>MGGVILMLFLSAAPVSLQAQQEKTVTGTVRRQPEGTPLPGVRVMIKGTSQGASTNDAGKFSIVVPDQGVLVFSFIGFRKEEVPVAGKTILNVNLEQEDVTLNNVVVIGYGSVKKQDLTGSVSQVKMKELTKAPVASFSDALAGRVAGVQVSSNDGQPGGTPTIVIRGANSLTQSNSPLYVIDGFPVEDPENAAINPEEIESLNILKDASATAIYGSRAANGVIVIETKRGKAGKPAISLNTSYGYQEVPKLMEMMSPYEFIKYQYERRPDITRDKYFTDGKTLESYRNLEGINWQEEVLRKGPMSITNIAVRGGNDATKYAVSGSVYDQNGVVINTNYKRYQARFTLDQNISKKLKMGVTANYSRIKTFGQPVASNPGSSSISTYLWFRVWAYRPLSGDGLNLVDEIGDPDNINASDVRLNPLITVQNDFTRDVSTVLSGNAYLSYNITDDLVLRVMGIANGAINKSERFYNSKTPQGSPLNPNNLRGINGSVGNSETSIWSSENTLTYNKTINKNHLLNVVAGFSMQETKVSGNGYAAQNLPNENLGVSGLDEGVPYSGTAYSEGNKLASFFGRVNYNFGSRYLLTATFRGDGSSKFAPQQRWGYFPSAAIAWNMQEEGFMQPFKKISNSKLRLSYGITGNNRVGNYDWFDRLNQTIQGYSYNNGTPTSAINPGNIANQDLRWERTAQLNLGYDIGLFKNRIEFTVDLYRKITNDLLLRADLPPTTGFGTAFKNIGRLKNEGLELSLNTVNITKGDFNWQSNFNISFNKNTILELTAGQQFLQNAVSFESQFSSPLYLSAIGQPAGMFFGYLFDGVYQYVDFNNPAPGVYVLKQHLPSNGTGRTAIQPGDVKYKDINGDGAVNSLDMVVMGRGQPIHTGGFMNNFSYRGITLSAFLQWSYGNQIYNANRLTFEGNSNGRHEMNQFASYVNRWSPENPTNENYRTNGHGPIGYHSSRVLEDGSYLRLKTVSLAYSLPVRYIRKLKMTSLSVSVTAQNLLTWTNYSGMDPEVSARNSVLTPGFDFSAYPRARTLMFGLQANF</sequence>
<evidence type="ECO:0000256" key="2">
    <source>
        <dbReference type="ARBA" id="ARBA00022448"/>
    </source>
</evidence>
<comment type="caution">
    <text evidence="10">The sequence shown here is derived from an EMBL/GenBank/DDBJ whole genome shotgun (WGS) entry which is preliminary data.</text>
</comment>
<gene>
    <name evidence="10" type="ORF">EGT74_21405</name>
</gene>
<keyword evidence="10" id="KW-0675">Receptor</keyword>
<comment type="subcellular location">
    <subcellularLocation>
        <location evidence="1 7">Cell outer membrane</location>
        <topology evidence="1 7">Multi-pass membrane protein</topology>
    </subcellularLocation>
</comment>
<dbReference type="SUPFAM" id="SSF56935">
    <property type="entry name" value="Porins"/>
    <property type="match status" value="1"/>
</dbReference>
<dbReference type="InterPro" id="IPR008969">
    <property type="entry name" value="CarboxyPept-like_regulatory"/>
</dbReference>
<dbReference type="PROSITE" id="PS52016">
    <property type="entry name" value="TONB_DEPENDENT_REC_3"/>
    <property type="match status" value="1"/>
</dbReference>
<evidence type="ECO:0000256" key="6">
    <source>
        <dbReference type="ARBA" id="ARBA00023237"/>
    </source>
</evidence>
<dbReference type="InterPro" id="IPR012910">
    <property type="entry name" value="Plug_dom"/>
</dbReference>
<dbReference type="InterPro" id="IPR018247">
    <property type="entry name" value="EF_Hand_1_Ca_BS"/>
</dbReference>
<dbReference type="InterPro" id="IPR023996">
    <property type="entry name" value="TonB-dep_OMP_SusC/RagA"/>
</dbReference>
<feature type="signal peptide" evidence="8">
    <location>
        <begin position="1"/>
        <end position="19"/>
    </location>
</feature>
<evidence type="ECO:0000259" key="9">
    <source>
        <dbReference type="Pfam" id="PF07715"/>
    </source>
</evidence>
<accession>A0A3N4PZU7</accession>
<dbReference type="Pfam" id="PF13715">
    <property type="entry name" value="CarbopepD_reg_2"/>
    <property type="match status" value="1"/>
</dbReference>
<reference evidence="10 11" key="1">
    <citation type="submission" date="2018-11" db="EMBL/GenBank/DDBJ databases">
        <title>Chitinophaga lutea sp.nov., isolate from arsenic contaminated soil.</title>
        <authorList>
            <person name="Zong Y."/>
        </authorList>
    </citation>
    <scope>NUCLEOTIDE SEQUENCE [LARGE SCALE GENOMIC DNA]</scope>
    <source>
        <strain evidence="10 11">ZY74</strain>
    </source>
</reference>
<dbReference type="SUPFAM" id="SSF49464">
    <property type="entry name" value="Carboxypeptidase regulatory domain-like"/>
    <property type="match status" value="1"/>
</dbReference>
<dbReference type="AlphaFoldDB" id="A0A3N4PZU7"/>
<evidence type="ECO:0000256" key="7">
    <source>
        <dbReference type="PROSITE-ProRule" id="PRU01360"/>
    </source>
</evidence>
<dbReference type="InterPro" id="IPR039426">
    <property type="entry name" value="TonB-dep_rcpt-like"/>
</dbReference>
<dbReference type="OrthoDB" id="9768177at2"/>
<dbReference type="GO" id="GO:0009279">
    <property type="term" value="C:cell outer membrane"/>
    <property type="evidence" value="ECO:0007669"/>
    <property type="project" value="UniProtKB-SubCell"/>
</dbReference>
<evidence type="ECO:0000313" key="10">
    <source>
        <dbReference type="EMBL" id="RPE09547.1"/>
    </source>
</evidence>
<dbReference type="InterPro" id="IPR037066">
    <property type="entry name" value="Plug_dom_sf"/>
</dbReference>
<dbReference type="Proteomes" id="UP000278351">
    <property type="component" value="Unassembled WGS sequence"/>
</dbReference>
<dbReference type="Gene3D" id="2.40.170.20">
    <property type="entry name" value="TonB-dependent receptor, beta-barrel domain"/>
    <property type="match status" value="1"/>
</dbReference>
<evidence type="ECO:0000256" key="1">
    <source>
        <dbReference type="ARBA" id="ARBA00004571"/>
    </source>
</evidence>
<dbReference type="EMBL" id="RPDH01000002">
    <property type="protein sequence ID" value="RPE09547.1"/>
    <property type="molecule type" value="Genomic_DNA"/>
</dbReference>
<dbReference type="InterPro" id="IPR036942">
    <property type="entry name" value="Beta-barrel_TonB_sf"/>
</dbReference>
<keyword evidence="3 7" id="KW-1134">Transmembrane beta strand</keyword>
<dbReference type="FunFam" id="2.170.130.10:FF:000008">
    <property type="entry name" value="SusC/RagA family TonB-linked outer membrane protein"/>
    <property type="match status" value="1"/>
</dbReference>
<keyword evidence="5 7" id="KW-0472">Membrane</keyword>
<dbReference type="Gene3D" id="2.60.40.1120">
    <property type="entry name" value="Carboxypeptidase-like, regulatory domain"/>
    <property type="match status" value="1"/>
</dbReference>
<name>A0A3N4PZU7_9BACT</name>
<feature type="domain" description="TonB-dependent receptor plug" evidence="9">
    <location>
        <begin position="113"/>
        <end position="222"/>
    </location>
</feature>
<evidence type="ECO:0000313" key="11">
    <source>
        <dbReference type="Proteomes" id="UP000278351"/>
    </source>
</evidence>
<evidence type="ECO:0000256" key="5">
    <source>
        <dbReference type="ARBA" id="ARBA00023136"/>
    </source>
</evidence>
<dbReference type="Pfam" id="PF07715">
    <property type="entry name" value="Plug"/>
    <property type="match status" value="1"/>
</dbReference>
<keyword evidence="8" id="KW-0732">Signal</keyword>
<proteinExistence type="inferred from homology"/>
<evidence type="ECO:0000256" key="4">
    <source>
        <dbReference type="ARBA" id="ARBA00022692"/>
    </source>
</evidence>
<dbReference type="NCBIfam" id="TIGR04056">
    <property type="entry name" value="OMP_RagA_SusC"/>
    <property type="match status" value="1"/>
</dbReference>
<dbReference type="Gene3D" id="2.170.130.10">
    <property type="entry name" value="TonB-dependent receptor, plug domain"/>
    <property type="match status" value="1"/>
</dbReference>
<keyword evidence="11" id="KW-1185">Reference proteome</keyword>
<dbReference type="PROSITE" id="PS00018">
    <property type="entry name" value="EF_HAND_1"/>
    <property type="match status" value="1"/>
</dbReference>
<keyword evidence="4 7" id="KW-0812">Transmembrane</keyword>
<dbReference type="InterPro" id="IPR023997">
    <property type="entry name" value="TonB-dep_OMP_SusC/RagA_CS"/>
</dbReference>
<evidence type="ECO:0000256" key="8">
    <source>
        <dbReference type="SAM" id="SignalP"/>
    </source>
</evidence>
<comment type="similarity">
    <text evidence="7">Belongs to the TonB-dependent receptor family.</text>
</comment>
<dbReference type="NCBIfam" id="TIGR04057">
    <property type="entry name" value="SusC_RagA_signa"/>
    <property type="match status" value="1"/>
</dbReference>
<keyword evidence="6 7" id="KW-0998">Cell outer membrane</keyword>
<protein>
    <submittedName>
        <fullName evidence="10">TonB-dependent receptor</fullName>
    </submittedName>
</protein>
<evidence type="ECO:0000256" key="3">
    <source>
        <dbReference type="ARBA" id="ARBA00022452"/>
    </source>
</evidence>
<feature type="chain" id="PRO_5018087936" evidence="8">
    <location>
        <begin position="20"/>
        <end position="1041"/>
    </location>
</feature>
<organism evidence="10 11">
    <name type="scientific">Chitinophaga lutea</name>
    <dbReference type="NCBI Taxonomy" id="2488634"/>
    <lineage>
        <taxon>Bacteria</taxon>
        <taxon>Pseudomonadati</taxon>
        <taxon>Bacteroidota</taxon>
        <taxon>Chitinophagia</taxon>
        <taxon>Chitinophagales</taxon>
        <taxon>Chitinophagaceae</taxon>
        <taxon>Chitinophaga</taxon>
    </lineage>
</organism>
<keyword evidence="2 7" id="KW-0813">Transport</keyword>